<evidence type="ECO:0000313" key="1">
    <source>
        <dbReference type="EMBL" id="MBA8064610.1"/>
    </source>
</evidence>
<accession>A0A7W3HAK7</accession>
<gene>
    <name evidence="1" type="ORF">HV077_19935</name>
</gene>
<proteinExistence type="predicted"/>
<organism evidence="1 2">
    <name type="scientific">Citrobacter freundii</name>
    <dbReference type="NCBI Taxonomy" id="546"/>
    <lineage>
        <taxon>Bacteria</taxon>
        <taxon>Pseudomonadati</taxon>
        <taxon>Pseudomonadota</taxon>
        <taxon>Gammaproteobacteria</taxon>
        <taxon>Enterobacterales</taxon>
        <taxon>Enterobacteriaceae</taxon>
        <taxon>Citrobacter</taxon>
        <taxon>Citrobacter freundii complex</taxon>
    </lineage>
</organism>
<dbReference type="AlphaFoldDB" id="A0A7W3HAK7"/>
<name>A0A7W3HAK7_CITFR</name>
<evidence type="ECO:0000313" key="2">
    <source>
        <dbReference type="Proteomes" id="UP000591803"/>
    </source>
</evidence>
<dbReference type="EMBL" id="JABXRI010000001">
    <property type="protein sequence ID" value="MBA8064610.1"/>
    <property type="molecule type" value="Genomic_DNA"/>
</dbReference>
<dbReference type="Proteomes" id="UP000591803">
    <property type="component" value="Unassembled WGS sequence"/>
</dbReference>
<reference evidence="1 2" key="1">
    <citation type="submission" date="2020-06" db="EMBL/GenBank/DDBJ databases">
        <title>REHAB project genomes.</title>
        <authorList>
            <person name="Shaw L.P."/>
        </authorList>
    </citation>
    <scope>NUCLEOTIDE SEQUENCE [LARGE SCALE GENOMIC DNA]</scope>
    <source>
        <strain evidence="1 2">RHBSTW-00116</strain>
    </source>
</reference>
<protein>
    <submittedName>
        <fullName evidence="1">Uncharacterized protein</fullName>
    </submittedName>
</protein>
<sequence>MKSAFIPVTLSLDVSTAGEEAKDVASELLRRTNGLSPRISEDEAIRILLVDMTRDYLKAKSKAGQATE</sequence>
<comment type="caution">
    <text evidence="1">The sequence shown here is derived from an EMBL/GenBank/DDBJ whole genome shotgun (WGS) entry which is preliminary data.</text>
</comment>